<reference evidence="1 2" key="1">
    <citation type="submission" date="2016-08" db="EMBL/GenBank/DDBJ databases">
        <authorList>
            <person name="Seilhamer J.J."/>
        </authorList>
    </citation>
    <scope>NUCLEOTIDE SEQUENCE [LARGE SCALE GENOMIC DNA]</scope>
    <source>
        <strain evidence="1 2">CFBP4644</strain>
    </source>
</reference>
<sequence>MAAASGADASAAAQGDAYVLVYGDRQTMHGSLDDLQTARSYQRHGERLLWFRADGVDYLVRNPTLLYRMAAAHAPVRQLDQAQAALDARRQALSEQQAALAAQLSAQARPRLLHASTGTLPAPVAADEQAAMAPAALQGLARQQRTLADRQARLAARQAAASTRATRQALQVLRDALKSGLATRVAGQS</sequence>
<comment type="caution">
    <text evidence="1">The sequence shown here is derived from an EMBL/GenBank/DDBJ whole genome shotgun (WGS) entry which is preliminary data.</text>
</comment>
<evidence type="ECO:0000313" key="2">
    <source>
        <dbReference type="Proteomes" id="UP000239865"/>
    </source>
</evidence>
<dbReference type="EMBL" id="MDEH01000010">
    <property type="protein sequence ID" value="PPU71524.1"/>
    <property type="molecule type" value="Genomic_DNA"/>
</dbReference>
<evidence type="ECO:0000313" key="1">
    <source>
        <dbReference type="EMBL" id="PPU71524.1"/>
    </source>
</evidence>
<dbReference type="AlphaFoldDB" id="A0A2S7DCS7"/>
<name>A0A2S7DCS7_9XANT</name>
<organism evidence="1 2">
    <name type="scientific">Xanthomonas melonis</name>
    <dbReference type="NCBI Taxonomy" id="56456"/>
    <lineage>
        <taxon>Bacteria</taxon>
        <taxon>Pseudomonadati</taxon>
        <taxon>Pseudomonadota</taxon>
        <taxon>Gammaproteobacteria</taxon>
        <taxon>Lysobacterales</taxon>
        <taxon>Lysobacteraceae</taxon>
        <taxon>Xanthomonas</taxon>
    </lineage>
</organism>
<dbReference type="OrthoDB" id="6009253at2"/>
<accession>A0A2S7DCS7</accession>
<dbReference type="Proteomes" id="UP000239865">
    <property type="component" value="Unassembled WGS sequence"/>
</dbReference>
<protein>
    <submittedName>
        <fullName evidence="1">Uncharacterized protein</fullName>
    </submittedName>
</protein>
<dbReference type="RefSeq" id="WP_104588242.1">
    <property type="nucleotide sequence ID" value="NZ_JAJGQH010000022.1"/>
</dbReference>
<gene>
    <name evidence="1" type="ORF">XmelCFBP4644_15780</name>
</gene>
<proteinExistence type="predicted"/>